<sequence length="2208" mass="244208">MANEDGLAAALWAWGALNYGSEVGGADPGGGDANSGGRSGGNFGSSGSSGEARAGGSGVPVAGGGDGNQGSAGSGRDEDVDMGEVHPDGIDGGNPGDAGGGVGDLPGRYDAEDAGGDSESSGGGTNLGWRNDGFDVNTGSGDDDMVDPEMRVMRGRLRKLLAPFPDGGAQSPVRGRLGCFFERIVRGDVNHFVVHATGSMESLSQAGVEGILDISGRQVKVNFKNSQKRSGKPWDSVMPGDRLTLLNGRMGYDLEGGLVIVMAKDQDPEMSGHMLKTNAGGTVTRRARILDLAELQGGVGGGALVAIAAGFRPKISVDQNERAVRAASANSMHRHLWAELESARAHFAILSTGAGTYVAGLDIRSLETVLRLGWLGNVECMLLDSDLRATTDEVMSLLDEYLEIRGNEGYEKVLKLQAMVPMKRSRWYFAACSELFSEPCFGRWPSCMEGQEIPLQDFPRLMGFPIKDDNLDLRIMLCLYEKKSAPLETAWMLGALRDGLDQAIGQPHQRMAIMTVMSDARLLDLRGLARTLSPDWSWMLRVENDEGDYIVRVEPTARVEEIIRARKKVAREDEVLEAWSSQRALDGEEQLLECADYGGREERIRSIRIEIKEQEFLGCFEKYGEFCGLEFEEGEKISYMDVLEWVHFNLTVAGAALGCETEFDVVDPSTAREWIDFPERHELKEDTKYLLPVCRKSHWTLVKLVHKELNGDLVVEDVSWVEVPQQENRWDCGVFVMMHLWQLIAGRNPEAIRQREVTALRVEIACEISDQKKKQPRKVMIMEEDFDEEELMKEVFRVADNEFTRQFRQPAGDERGMRKCHLQVEGDRVMMMEWDVLPRVEKITFRMVQVLRGGAMEGITDPWLKSRPSEVAHGRAGADKGEKAKGGVKTVQKEQVGLKLREILTSKGVREEEVGARADDIMTQVGVKKLVAAFEKQEPWPALVAEVKGRPNLRDDDGGGKAVPILGVMEFKRNVLGVLLMSRLEAEERIQKTGLMSDVGGRAGDPDHGQVQSNEAEGVSFEHRGFELIHAGSGGTVSVKGTVINLREMKAVMSSPIHDIQMDATPSRVMRATIYRHLWEEGRGSWRDVMPRPVQAILDQLPGDRMDPVKAYKFHCKVRIVEEAFVDTLRFGGLKEAHVGPLKETGESDPSFTVTWLRGYTVQQARLKAADVEGTVTLAYNGVNFGLRSKVEDAMALKKQIYPSKEEMDLLLVSKRWRMGSFPYGFTRSDIKSYLERIGWAARPLASVGKGVWTVGAGEQNPPSGLSLNGETIGVQPEEDRWDQRYGGRSAAARKLTTGGWETWFAGRVVAKPEDKEKKGGEGSDVNMIDEKVKIEAGPGPVQQKLQQIEQVMAQKMQEVLEEAKEKFNGKSDERNQQADQRLDGLELKFSQIAKQIESGGLDGAGGAVNRLAEQQRVFEERITAMTQECHRDQVGLHSAVQEVQVQVGRLAEMKTRMDDKLMMAIQAPTAAMSAQTAELREVIAKSGKAGKKGGPYCRRFLRSGGSVRMMYVIAICLQTILRVGEAGNLGSQVAKWKMEKGGCDGPEPGRKVGRTTVWGKPLTSDLRCDEDKKAGDRRKKNEGQCAPSTKGARSGVKWFQKGLEDRRPGEADGFRHGGNHQREGVCQRDGVCRPEGVGLSDGDFRGAARRMDYLVENENVWERRDGKDDAGGRKQNGGPREIDWEKHGMVDPTVAGAADFLFSFYESGMTLFALLAVPDELDCTEFKAFEGNRFCAALSGDGRVLASPFGQVRRTVLGGRQTHKCYAYEFSFSSRFVGELPMQPLSLGVLEVQVEVIDDAAFDLEVIDADAVDAADDLDETPLPAVRHKDESGRSEDEEEICRSEEIRRWVRHLPERQQQHEDECGRSDDEEVDQEEQPKIVTWAASTTKTRSTGSLRSEERRKAEPSVEVPDRSPDRKTQPPGRDEVGEQRPSSGVGRAYASVVNCDRPLLAGKMVTHNWANIFSHLLGAVLADALGLETFDAVVELLVSGQFEELRERLRAKDSLELSYWVCAFSVNQHAGICDNPPAADSSGVPLQPCSCSTTKYLTGSFCEMNKFDEMMVFLKHANRLRRRQLRKLLTEEAAVKMKRFGQVVALDVGFELLSRVWCVAELVEAHRLHLPQALMIHSAASRENCLEKLRHLDVREAQASYAADKAFILGKIEDVDIFNEQLKGLLLRQLNLFLKGGDSLLLSAFRDTVIQVLAF</sequence>
<proteinExistence type="inferred from homology"/>
<dbReference type="InterPro" id="IPR038765">
    <property type="entry name" value="Papain-like_cys_pep_sf"/>
</dbReference>
<keyword evidence="4" id="KW-0175">Coiled coil</keyword>
<evidence type="ECO:0000256" key="2">
    <source>
        <dbReference type="ARBA" id="ARBA00022670"/>
    </source>
</evidence>
<dbReference type="GO" id="GO:0008234">
    <property type="term" value="F:cysteine-type peptidase activity"/>
    <property type="evidence" value="ECO:0007669"/>
    <property type="project" value="InterPro"/>
</dbReference>
<feature type="compositionally biased region" description="Gly residues" evidence="5">
    <location>
        <begin position="90"/>
        <end position="104"/>
    </location>
</feature>
<evidence type="ECO:0000256" key="3">
    <source>
        <dbReference type="ARBA" id="ARBA00022801"/>
    </source>
</evidence>
<protein>
    <recommendedName>
        <fullName evidence="6">Ubiquitin-like protease family profile domain-containing protein</fullName>
    </recommendedName>
</protein>
<feature type="region of interest" description="Disordered" evidence="5">
    <location>
        <begin position="1569"/>
        <end position="1595"/>
    </location>
</feature>
<feature type="coiled-coil region" evidence="4">
    <location>
        <begin position="1346"/>
        <end position="1396"/>
    </location>
</feature>
<feature type="region of interest" description="Disordered" evidence="5">
    <location>
        <begin position="19"/>
        <end position="147"/>
    </location>
</feature>
<evidence type="ECO:0000313" key="8">
    <source>
        <dbReference type="Proteomes" id="UP000654075"/>
    </source>
</evidence>
<feature type="compositionally biased region" description="Basic and acidic residues" evidence="5">
    <location>
        <begin position="1858"/>
        <end position="1869"/>
    </location>
</feature>
<feature type="compositionally biased region" description="Basic and acidic residues" evidence="5">
    <location>
        <begin position="1569"/>
        <end position="1583"/>
    </location>
</feature>
<keyword evidence="2" id="KW-0645">Protease</keyword>
<feature type="compositionally biased region" description="Gly residues" evidence="5">
    <location>
        <begin position="22"/>
        <end position="44"/>
    </location>
</feature>
<accession>A0A813FHH9</accession>
<feature type="compositionally biased region" description="Basic and acidic residues" evidence="5">
    <location>
        <begin position="1899"/>
        <end position="1931"/>
    </location>
</feature>
<evidence type="ECO:0000256" key="1">
    <source>
        <dbReference type="ARBA" id="ARBA00005234"/>
    </source>
</evidence>
<feature type="compositionally biased region" description="Basic and acidic residues" evidence="5">
    <location>
        <begin position="1828"/>
        <end position="1843"/>
    </location>
</feature>
<evidence type="ECO:0000256" key="5">
    <source>
        <dbReference type="SAM" id="MobiDB-lite"/>
    </source>
</evidence>
<keyword evidence="8" id="KW-1185">Reference proteome</keyword>
<dbReference type="Proteomes" id="UP000654075">
    <property type="component" value="Unassembled WGS sequence"/>
</dbReference>
<name>A0A813FHH9_POLGL</name>
<comment type="caution">
    <text evidence="7">The sequence shown here is derived from an EMBL/GenBank/DDBJ whole genome shotgun (WGS) entry which is preliminary data.</text>
</comment>
<feature type="region of interest" description="Disordered" evidence="5">
    <location>
        <begin position="1858"/>
        <end position="1938"/>
    </location>
</feature>
<dbReference type="Pfam" id="PF02902">
    <property type="entry name" value="Peptidase_C48"/>
    <property type="match status" value="1"/>
</dbReference>
<comment type="similarity">
    <text evidence="1">Belongs to the peptidase C48 family.</text>
</comment>
<dbReference type="EMBL" id="CAJNNV010025330">
    <property type="protein sequence ID" value="CAE8613914.1"/>
    <property type="molecule type" value="Genomic_DNA"/>
</dbReference>
<evidence type="ECO:0000259" key="6">
    <source>
        <dbReference type="Pfam" id="PF02902"/>
    </source>
</evidence>
<evidence type="ECO:0000313" key="7">
    <source>
        <dbReference type="EMBL" id="CAE8613914.1"/>
    </source>
</evidence>
<organism evidence="7 8">
    <name type="scientific">Polarella glacialis</name>
    <name type="common">Dinoflagellate</name>
    <dbReference type="NCBI Taxonomy" id="89957"/>
    <lineage>
        <taxon>Eukaryota</taxon>
        <taxon>Sar</taxon>
        <taxon>Alveolata</taxon>
        <taxon>Dinophyceae</taxon>
        <taxon>Suessiales</taxon>
        <taxon>Suessiaceae</taxon>
        <taxon>Polarella</taxon>
    </lineage>
</organism>
<dbReference type="InterPro" id="IPR003653">
    <property type="entry name" value="Peptidase_C48_C"/>
</dbReference>
<dbReference type="Gene3D" id="3.40.395.10">
    <property type="entry name" value="Adenoviral Proteinase, Chain A"/>
    <property type="match status" value="1"/>
</dbReference>
<keyword evidence="3" id="KW-0378">Hydrolase</keyword>
<feature type="region of interest" description="Disordered" evidence="5">
    <location>
        <begin position="1819"/>
        <end position="1843"/>
    </location>
</feature>
<feature type="compositionally biased region" description="Polar residues" evidence="5">
    <location>
        <begin position="1886"/>
        <end position="1898"/>
    </location>
</feature>
<reference evidence="7" key="1">
    <citation type="submission" date="2021-02" db="EMBL/GenBank/DDBJ databases">
        <authorList>
            <person name="Dougan E. K."/>
            <person name="Rhodes N."/>
            <person name="Thang M."/>
            <person name="Chan C."/>
        </authorList>
    </citation>
    <scope>NUCLEOTIDE SEQUENCE</scope>
</reference>
<feature type="compositionally biased region" description="Gly residues" evidence="5">
    <location>
        <begin position="53"/>
        <end position="73"/>
    </location>
</feature>
<feature type="domain" description="Ubiquitin-like protease family profile" evidence="6">
    <location>
        <begin position="721"/>
        <end position="770"/>
    </location>
</feature>
<feature type="region of interest" description="Disordered" evidence="5">
    <location>
        <begin position="1665"/>
        <end position="1684"/>
    </location>
</feature>
<gene>
    <name evidence="7" type="ORF">PGLA1383_LOCUS31654</name>
</gene>
<dbReference type="GO" id="GO:0006508">
    <property type="term" value="P:proteolysis"/>
    <property type="evidence" value="ECO:0007669"/>
    <property type="project" value="UniProtKB-KW"/>
</dbReference>
<dbReference type="SUPFAM" id="SSF54001">
    <property type="entry name" value="Cysteine proteinases"/>
    <property type="match status" value="1"/>
</dbReference>
<evidence type="ECO:0000256" key="4">
    <source>
        <dbReference type="SAM" id="Coils"/>
    </source>
</evidence>
<dbReference type="OrthoDB" id="442460at2759"/>